<dbReference type="AlphaFoldDB" id="A0AAE4YEY9"/>
<dbReference type="EMBL" id="JAABNR010000011">
    <property type="protein sequence ID" value="NBZ88455.1"/>
    <property type="molecule type" value="Genomic_DNA"/>
</dbReference>
<proteinExistence type="predicted"/>
<accession>A0AAE4YEY9</accession>
<protein>
    <submittedName>
        <fullName evidence="1">Uncharacterized protein</fullName>
    </submittedName>
</protein>
<dbReference type="Proteomes" id="UP001193501">
    <property type="component" value="Unassembled WGS sequence"/>
</dbReference>
<organism evidence="1 2">
    <name type="scientific">Stagnihabitans tardus</name>
    <dbReference type="NCBI Taxonomy" id="2699202"/>
    <lineage>
        <taxon>Bacteria</taxon>
        <taxon>Pseudomonadati</taxon>
        <taxon>Pseudomonadota</taxon>
        <taxon>Alphaproteobacteria</taxon>
        <taxon>Rhodobacterales</taxon>
        <taxon>Paracoccaceae</taxon>
        <taxon>Stagnihabitans</taxon>
    </lineage>
</organism>
<keyword evidence="2" id="KW-1185">Reference proteome</keyword>
<evidence type="ECO:0000313" key="2">
    <source>
        <dbReference type="Proteomes" id="UP001193501"/>
    </source>
</evidence>
<dbReference type="RefSeq" id="WP_168775271.1">
    <property type="nucleotide sequence ID" value="NZ_JAABNR010000011.1"/>
</dbReference>
<comment type="caution">
    <text evidence="1">The sequence shown here is derived from an EMBL/GenBank/DDBJ whole genome shotgun (WGS) entry which is preliminary data.</text>
</comment>
<name>A0AAE4YEY9_9RHOB</name>
<gene>
    <name evidence="1" type="ORF">GV832_12755</name>
</gene>
<evidence type="ECO:0000313" key="1">
    <source>
        <dbReference type="EMBL" id="NBZ88455.1"/>
    </source>
</evidence>
<sequence length="167" mass="18122">MSDTVYLSVALQEVQITSGCQMEDRVVPSSQRSQNALAHLCGQMLTPDLLPQRAIEDRGRPVRSLPALFMVNGFLCVTEKAAQVLRDHDLGQGGLYPLELFRSDGQTPIPGPFWALNFGEKKSALNLAESKGLEHSPQDRFSPSLLIQPDDVAVTAAALQGQTFGGM</sequence>
<reference evidence="1" key="1">
    <citation type="submission" date="2020-01" db="EMBL/GenBank/DDBJ databases">
        <authorList>
            <person name="Chen W.-M."/>
        </authorList>
    </citation>
    <scope>NUCLEOTIDE SEQUENCE</scope>
    <source>
        <strain evidence="1">CYK-10</strain>
    </source>
</reference>